<dbReference type="PANTHER" id="PTHR33510">
    <property type="entry name" value="PROTEIN TIC 20-II, CHLOROPLASTIC"/>
    <property type="match status" value="1"/>
</dbReference>
<keyword evidence="9" id="KW-1185">Reference proteome</keyword>
<comment type="function">
    <text evidence="7">Involved in protein precursor import into chloroplasts.</text>
</comment>
<keyword evidence="4" id="KW-1001">Plastid inner membrane</keyword>
<comment type="caution">
    <text evidence="8">The sequence shown here is derived from an EMBL/GenBank/DDBJ whole genome shotgun (WGS) entry which is preliminary data.</text>
</comment>
<evidence type="ECO:0000313" key="8">
    <source>
        <dbReference type="EMBL" id="GBF93270.1"/>
    </source>
</evidence>
<keyword evidence="7" id="KW-0150">Chloroplast</keyword>
<comment type="similarity">
    <text evidence="2 7">Belongs to the Tic20 family.</text>
</comment>
<feature type="transmembrane region" description="Helical" evidence="7">
    <location>
        <begin position="125"/>
        <end position="144"/>
    </location>
</feature>
<dbReference type="Pfam" id="PF16166">
    <property type="entry name" value="TIC20"/>
    <property type="match status" value="1"/>
</dbReference>
<dbReference type="AlphaFoldDB" id="A0A2V0P5Y5"/>
<dbReference type="InParanoid" id="A0A2V0P5Y5"/>
<keyword evidence="6 7" id="KW-0472">Membrane</keyword>
<name>A0A2V0P5Y5_9CHLO</name>
<dbReference type="FunCoup" id="A0A2V0P5Y5">
    <property type="interactions" value="66"/>
</dbReference>
<dbReference type="GO" id="GO:0009706">
    <property type="term" value="C:chloroplast inner membrane"/>
    <property type="evidence" value="ECO:0007669"/>
    <property type="project" value="UniProtKB-SubCell"/>
</dbReference>
<evidence type="ECO:0000256" key="4">
    <source>
        <dbReference type="ARBA" id="ARBA00022780"/>
    </source>
</evidence>
<evidence type="ECO:0000256" key="7">
    <source>
        <dbReference type="RuleBase" id="RU367003"/>
    </source>
</evidence>
<gene>
    <name evidence="8" type="ORF">Rsub_06002</name>
</gene>
<evidence type="ECO:0000256" key="1">
    <source>
        <dbReference type="ARBA" id="ARBA00004478"/>
    </source>
</evidence>
<keyword evidence="5 7" id="KW-1133">Transmembrane helix</keyword>
<keyword evidence="3 7" id="KW-0812">Transmembrane</keyword>
<dbReference type="Proteomes" id="UP000247498">
    <property type="component" value="Unassembled WGS sequence"/>
</dbReference>
<accession>A0A2V0P5Y5</accession>
<feature type="transmembrane region" description="Helical" evidence="7">
    <location>
        <begin position="156"/>
        <end position="174"/>
    </location>
</feature>
<dbReference type="STRING" id="307507.A0A2V0P5Y5"/>
<dbReference type="OrthoDB" id="414558at2759"/>
<evidence type="ECO:0000256" key="5">
    <source>
        <dbReference type="ARBA" id="ARBA00022989"/>
    </source>
</evidence>
<evidence type="ECO:0000313" key="9">
    <source>
        <dbReference type="Proteomes" id="UP000247498"/>
    </source>
</evidence>
<dbReference type="PANTHER" id="PTHR33510:SF5">
    <property type="entry name" value="PROTEIN TIC 20-II, CHLOROPLASTIC"/>
    <property type="match status" value="1"/>
</dbReference>
<dbReference type="EMBL" id="BDRX01000039">
    <property type="protein sequence ID" value="GBF93270.1"/>
    <property type="molecule type" value="Genomic_DNA"/>
</dbReference>
<organism evidence="8 9">
    <name type="scientific">Raphidocelis subcapitata</name>
    <dbReference type="NCBI Taxonomy" id="307507"/>
    <lineage>
        <taxon>Eukaryota</taxon>
        <taxon>Viridiplantae</taxon>
        <taxon>Chlorophyta</taxon>
        <taxon>core chlorophytes</taxon>
        <taxon>Chlorophyceae</taxon>
        <taxon>CS clade</taxon>
        <taxon>Sphaeropleales</taxon>
        <taxon>Selenastraceae</taxon>
        <taxon>Raphidocelis</taxon>
    </lineage>
</organism>
<sequence>MAAAAQRTALPGAAALPAQRRMHGAAAALPLRRASASLAARRLAPAAAAAAPAPRRALRVEARYGGGAAGGGGYRATAPNVGERVLAAAPFLLPFLDAFSYGRFLFYMYPLIARAVAPFAPLLQLYHSIPFAALIAFFGIYLGVVNNARLPRFVRFSAMQAVLLDILLVLPRLLEQLISPPSAPGLALQAYITAQNTIWIAVAACVAFGMGSALLGREVRLPFIGDAAEAQLR</sequence>
<reference evidence="8 9" key="1">
    <citation type="journal article" date="2018" name="Sci. Rep.">
        <title>Raphidocelis subcapitata (=Pseudokirchneriella subcapitata) provides an insight into genome evolution and environmental adaptations in the Sphaeropleales.</title>
        <authorList>
            <person name="Suzuki S."/>
            <person name="Yamaguchi H."/>
            <person name="Nakajima N."/>
            <person name="Kawachi M."/>
        </authorList>
    </citation>
    <scope>NUCLEOTIDE SEQUENCE [LARGE SCALE GENOMIC DNA]</scope>
    <source>
        <strain evidence="8 9">NIES-35</strain>
    </source>
</reference>
<protein>
    <recommendedName>
        <fullName evidence="7">Protein TIC 20</fullName>
    </recommendedName>
</protein>
<comment type="subcellular location">
    <subcellularLocation>
        <location evidence="1">Plastid</location>
        <location evidence="1">Chloroplast inner membrane</location>
        <topology evidence="1">Multi-pass membrane protein</topology>
    </subcellularLocation>
    <subcellularLocation>
        <location evidence="7">Plastid</location>
        <location evidence="7">Chloroplast membrane</location>
        <topology evidence="7">Multi-pass membrane protein</topology>
    </subcellularLocation>
</comment>
<proteinExistence type="inferred from homology"/>
<keyword evidence="7" id="KW-0934">Plastid</keyword>
<feature type="transmembrane region" description="Helical" evidence="7">
    <location>
        <begin position="85"/>
        <end position="105"/>
    </location>
</feature>
<evidence type="ECO:0000256" key="2">
    <source>
        <dbReference type="ARBA" id="ARBA00009596"/>
    </source>
</evidence>
<dbReference type="InterPro" id="IPR005691">
    <property type="entry name" value="Tic20"/>
</dbReference>
<evidence type="ECO:0000256" key="3">
    <source>
        <dbReference type="ARBA" id="ARBA00022692"/>
    </source>
</evidence>
<evidence type="ECO:0000256" key="6">
    <source>
        <dbReference type="ARBA" id="ARBA00023136"/>
    </source>
</evidence>
<feature type="transmembrane region" description="Helical" evidence="7">
    <location>
        <begin position="194"/>
        <end position="215"/>
    </location>
</feature>